<dbReference type="EMBL" id="CP001707">
    <property type="protein sequence ID" value="ACV26830.1"/>
    <property type="molecule type" value="Genomic_DNA"/>
</dbReference>
<dbReference type="KEGG" id="kko:Kkor_1418"/>
<dbReference type="GO" id="GO:0016747">
    <property type="term" value="F:acyltransferase activity, transferring groups other than amino-acyl groups"/>
    <property type="evidence" value="ECO:0007669"/>
    <property type="project" value="InterPro"/>
</dbReference>
<sequence>MLTIKSVPQATIIPLRHSVLRAGQPIESCYYEEDNREECFHLAALIDKQLVSIASFYLESHPNLDTAPKSGSDSAWRLRGMATDPEFQGKGYGAELLREGLRICREKGAQVLWCNARTTAAPFYSKLNFDIKGEEFVIEGIGPHYFMSYTFQ</sequence>
<gene>
    <name evidence="2" type="ordered locus">Kkor_1418</name>
</gene>
<dbReference type="Gene3D" id="3.40.630.30">
    <property type="match status" value="1"/>
</dbReference>
<dbReference type="Pfam" id="PF00583">
    <property type="entry name" value="Acetyltransf_1"/>
    <property type="match status" value="1"/>
</dbReference>
<dbReference type="InterPro" id="IPR000182">
    <property type="entry name" value="GNAT_dom"/>
</dbReference>
<dbReference type="Proteomes" id="UP000001231">
    <property type="component" value="Chromosome"/>
</dbReference>
<dbReference type="STRING" id="523791.Kkor_1418"/>
<keyword evidence="2" id="KW-0808">Transferase</keyword>
<dbReference type="PROSITE" id="PS51186">
    <property type="entry name" value="GNAT"/>
    <property type="match status" value="1"/>
</dbReference>
<protein>
    <submittedName>
        <fullName evidence="2">GCN5-related N-acetyltransferase</fullName>
    </submittedName>
</protein>
<feature type="domain" description="N-acetyltransferase" evidence="1">
    <location>
        <begin position="2"/>
        <end position="152"/>
    </location>
</feature>
<organism evidence="2 3">
    <name type="scientific">Kangiella koreensis (strain DSM 16069 / JCM 12317 / KCTC 12182 / SW-125)</name>
    <dbReference type="NCBI Taxonomy" id="523791"/>
    <lineage>
        <taxon>Bacteria</taxon>
        <taxon>Pseudomonadati</taxon>
        <taxon>Pseudomonadota</taxon>
        <taxon>Gammaproteobacteria</taxon>
        <taxon>Kangiellales</taxon>
        <taxon>Kangiellaceae</taxon>
        <taxon>Kangiella</taxon>
    </lineage>
</organism>
<dbReference type="HOGENOM" id="CLU_056607_4_1_6"/>
<dbReference type="CDD" id="cd04301">
    <property type="entry name" value="NAT_SF"/>
    <property type="match status" value="1"/>
</dbReference>
<accession>C7RC38</accession>
<proteinExistence type="predicted"/>
<evidence type="ECO:0000313" key="2">
    <source>
        <dbReference type="EMBL" id="ACV26830.1"/>
    </source>
</evidence>
<dbReference type="OrthoDB" id="1178186at2"/>
<dbReference type="eggNOG" id="COG0456">
    <property type="taxonomic scope" value="Bacteria"/>
</dbReference>
<name>C7RC38_KANKD</name>
<dbReference type="AlphaFoldDB" id="C7RC38"/>
<evidence type="ECO:0000259" key="1">
    <source>
        <dbReference type="PROSITE" id="PS51186"/>
    </source>
</evidence>
<evidence type="ECO:0000313" key="3">
    <source>
        <dbReference type="Proteomes" id="UP000001231"/>
    </source>
</evidence>
<dbReference type="InterPro" id="IPR016181">
    <property type="entry name" value="Acyl_CoA_acyltransferase"/>
</dbReference>
<dbReference type="SUPFAM" id="SSF55729">
    <property type="entry name" value="Acyl-CoA N-acyltransferases (Nat)"/>
    <property type="match status" value="1"/>
</dbReference>
<reference evidence="2 3" key="1">
    <citation type="journal article" date="2009" name="Stand. Genomic Sci.">
        <title>Complete genome sequence of Kangiella koreensis type strain (SW-125).</title>
        <authorList>
            <person name="Han C."/>
            <person name="Sikorski J."/>
            <person name="Lapidus A."/>
            <person name="Nolan M."/>
            <person name="Glavina Del Rio T."/>
            <person name="Tice H."/>
            <person name="Cheng J.F."/>
            <person name="Lucas S."/>
            <person name="Chen F."/>
            <person name="Copeland A."/>
            <person name="Ivanova N."/>
            <person name="Mavromatis K."/>
            <person name="Ovchinnikova G."/>
            <person name="Pati A."/>
            <person name="Bruce D."/>
            <person name="Goodwin L."/>
            <person name="Pitluck S."/>
            <person name="Chen A."/>
            <person name="Palaniappan K."/>
            <person name="Land M."/>
            <person name="Hauser L."/>
            <person name="Chang Y.J."/>
            <person name="Jeffries C.D."/>
            <person name="Chain P."/>
            <person name="Saunders E."/>
            <person name="Brettin T."/>
            <person name="Goker M."/>
            <person name="Tindall B.J."/>
            <person name="Bristow J."/>
            <person name="Eisen J.A."/>
            <person name="Markowitz V."/>
            <person name="Hugenholtz P."/>
            <person name="Kyrpides N.C."/>
            <person name="Klenk H.P."/>
            <person name="Detter J.C."/>
        </authorList>
    </citation>
    <scope>NUCLEOTIDE SEQUENCE [LARGE SCALE GENOMIC DNA]</scope>
    <source>
        <strain evidence="3">DSM 16069 / KCTC 12182 / SW-125</strain>
    </source>
</reference>
<keyword evidence="3" id="KW-1185">Reference proteome</keyword>
<dbReference type="RefSeq" id="WP_012801344.1">
    <property type="nucleotide sequence ID" value="NC_013166.1"/>
</dbReference>
<dbReference type="InParanoid" id="C7RC38"/>